<dbReference type="Proteomes" id="UP000769157">
    <property type="component" value="Unassembled WGS sequence"/>
</dbReference>
<name>A0A9P8PB80_9ASCO</name>
<gene>
    <name evidence="2" type="ORF">OGAPHI_001911</name>
</gene>
<comment type="caution">
    <text evidence="2">The sequence shown here is derived from an EMBL/GenBank/DDBJ whole genome shotgun (WGS) entry which is preliminary data.</text>
</comment>
<evidence type="ECO:0000256" key="1">
    <source>
        <dbReference type="SAM" id="MobiDB-lite"/>
    </source>
</evidence>
<dbReference type="RefSeq" id="XP_046062571.1">
    <property type="nucleotide sequence ID" value="XM_046202724.1"/>
</dbReference>
<reference evidence="2" key="2">
    <citation type="submission" date="2021-01" db="EMBL/GenBank/DDBJ databases">
        <authorList>
            <person name="Schikora-Tamarit M.A."/>
        </authorList>
    </citation>
    <scope>NUCLEOTIDE SEQUENCE</scope>
    <source>
        <strain evidence="2">CBS6075</strain>
    </source>
</reference>
<proteinExistence type="predicted"/>
<organism evidence="2 3">
    <name type="scientific">Ogataea philodendri</name>
    <dbReference type="NCBI Taxonomy" id="1378263"/>
    <lineage>
        <taxon>Eukaryota</taxon>
        <taxon>Fungi</taxon>
        <taxon>Dikarya</taxon>
        <taxon>Ascomycota</taxon>
        <taxon>Saccharomycotina</taxon>
        <taxon>Pichiomycetes</taxon>
        <taxon>Pichiales</taxon>
        <taxon>Pichiaceae</taxon>
        <taxon>Ogataea</taxon>
    </lineage>
</organism>
<evidence type="ECO:0000313" key="2">
    <source>
        <dbReference type="EMBL" id="KAH3668157.1"/>
    </source>
</evidence>
<sequence>MNIKVAREPLFDGERRPNRANPHVLKAIRSNCKPEPTRTDKSIGFFGGLKTSPSDENVRHDDGQSDHNNGEVDQREPLNFRVVNVQVFVPSSCPDADIRALINGLRVDNNTHNTVLVLLSLVVFDDDVVVVVKMRSILVVHETNVETRVVESGLGLLVQHSSGCRQPINKPVVLETCTDVSVDKGSITLGVNIRTQSYACFVFQHFELVWRIEDSVTKDHRAERLALLFWAIWMLAEMESWEIIVVRIKVRFCRTVFGVDRWRYVIHQQWD</sequence>
<keyword evidence="3" id="KW-1185">Reference proteome</keyword>
<evidence type="ECO:0000313" key="3">
    <source>
        <dbReference type="Proteomes" id="UP000769157"/>
    </source>
</evidence>
<feature type="region of interest" description="Disordered" evidence="1">
    <location>
        <begin position="32"/>
        <end position="75"/>
    </location>
</feature>
<feature type="compositionally biased region" description="Basic and acidic residues" evidence="1">
    <location>
        <begin position="56"/>
        <end position="75"/>
    </location>
</feature>
<accession>A0A9P8PB80</accession>
<dbReference type="AlphaFoldDB" id="A0A9P8PB80"/>
<dbReference type="EMBL" id="JAEUBE010000158">
    <property type="protein sequence ID" value="KAH3668157.1"/>
    <property type="molecule type" value="Genomic_DNA"/>
</dbReference>
<dbReference type="GeneID" id="70233878"/>
<protein>
    <submittedName>
        <fullName evidence="2">Uncharacterized protein</fullName>
    </submittedName>
</protein>
<reference evidence="2" key="1">
    <citation type="journal article" date="2021" name="Open Biol.">
        <title>Shared evolutionary footprints suggest mitochondrial oxidative damage underlies multiple complex I losses in fungi.</title>
        <authorList>
            <person name="Schikora-Tamarit M.A."/>
            <person name="Marcet-Houben M."/>
            <person name="Nosek J."/>
            <person name="Gabaldon T."/>
        </authorList>
    </citation>
    <scope>NUCLEOTIDE SEQUENCE</scope>
    <source>
        <strain evidence="2">CBS6075</strain>
    </source>
</reference>